<evidence type="ECO:0000256" key="6">
    <source>
        <dbReference type="ARBA" id="ARBA00022840"/>
    </source>
</evidence>
<dbReference type="InterPro" id="IPR002306">
    <property type="entry name" value="Trp-tRNA-ligase"/>
</dbReference>
<gene>
    <name evidence="11" type="ORF">BCR39DRAFT_534562</name>
</gene>
<dbReference type="FunCoup" id="A0A1Y2B1E6">
    <property type="interactions" value="298"/>
</dbReference>
<name>A0A1Y2B1E6_9TREE</name>
<keyword evidence="7 10" id="KW-0648">Protein biosynthesis</keyword>
<accession>A0A1Y2B1E6</accession>
<dbReference type="GO" id="GO:0004830">
    <property type="term" value="F:tryptophan-tRNA ligase activity"/>
    <property type="evidence" value="ECO:0007669"/>
    <property type="project" value="UniProtKB-EC"/>
</dbReference>
<dbReference type="STRING" id="71784.A0A1Y2B1E6"/>
<keyword evidence="5 10" id="KW-0547">Nucleotide-binding</keyword>
<evidence type="ECO:0000313" key="12">
    <source>
        <dbReference type="Proteomes" id="UP000193986"/>
    </source>
</evidence>
<dbReference type="EC" id="6.1.1.2" evidence="3"/>
<dbReference type="InterPro" id="IPR050203">
    <property type="entry name" value="Trp-tRNA_synthetase"/>
</dbReference>
<dbReference type="EMBL" id="MCFC01000030">
    <property type="protein sequence ID" value="ORY28633.1"/>
    <property type="molecule type" value="Genomic_DNA"/>
</dbReference>
<keyword evidence="8 10" id="KW-0030">Aminoacyl-tRNA synthetase</keyword>
<comment type="similarity">
    <text evidence="2 10">Belongs to the class-I aminoacyl-tRNA synthetase family.</text>
</comment>
<dbReference type="InParanoid" id="A0A1Y2B1E6"/>
<dbReference type="CDD" id="cd00806">
    <property type="entry name" value="TrpRS_core"/>
    <property type="match status" value="1"/>
</dbReference>
<dbReference type="GO" id="GO:0005759">
    <property type="term" value="C:mitochondrial matrix"/>
    <property type="evidence" value="ECO:0007669"/>
    <property type="project" value="TreeGrafter"/>
</dbReference>
<evidence type="ECO:0000256" key="3">
    <source>
        <dbReference type="ARBA" id="ARBA00013161"/>
    </source>
</evidence>
<dbReference type="GO" id="GO:0005524">
    <property type="term" value="F:ATP binding"/>
    <property type="evidence" value="ECO:0007669"/>
    <property type="project" value="UniProtKB-KW"/>
</dbReference>
<dbReference type="Gene3D" id="3.40.50.620">
    <property type="entry name" value="HUPs"/>
    <property type="match status" value="1"/>
</dbReference>
<protein>
    <recommendedName>
        <fullName evidence="3">tryptophan--tRNA ligase</fullName>
        <ecNumber evidence="3">6.1.1.2</ecNumber>
    </recommendedName>
    <alternativeName>
        <fullName evidence="9">Tryptophanyl-tRNA synthetase</fullName>
    </alternativeName>
</protein>
<dbReference type="SUPFAM" id="SSF52374">
    <property type="entry name" value="Nucleotidylyl transferase"/>
    <property type="match status" value="1"/>
</dbReference>
<evidence type="ECO:0000256" key="10">
    <source>
        <dbReference type="RuleBase" id="RU363036"/>
    </source>
</evidence>
<evidence type="ECO:0000256" key="8">
    <source>
        <dbReference type="ARBA" id="ARBA00023146"/>
    </source>
</evidence>
<dbReference type="OrthoDB" id="15808at2759"/>
<dbReference type="Pfam" id="PF00579">
    <property type="entry name" value="tRNA-synt_1b"/>
    <property type="match status" value="1"/>
</dbReference>
<evidence type="ECO:0000313" key="11">
    <source>
        <dbReference type="EMBL" id="ORY28633.1"/>
    </source>
</evidence>
<dbReference type="InterPro" id="IPR002305">
    <property type="entry name" value="aa-tRNA-synth_Ic"/>
</dbReference>
<evidence type="ECO:0000256" key="1">
    <source>
        <dbReference type="ARBA" id="ARBA00004173"/>
    </source>
</evidence>
<evidence type="ECO:0000256" key="4">
    <source>
        <dbReference type="ARBA" id="ARBA00022598"/>
    </source>
</evidence>
<evidence type="ECO:0000256" key="7">
    <source>
        <dbReference type="ARBA" id="ARBA00022917"/>
    </source>
</evidence>
<dbReference type="Gene3D" id="1.10.240.10">
    <property type="entry name" value="Tyrosyl-Transfer RNA Synthetase"/>
    <property type="match status" value="1"/>
</dbReference>
<dbReference type="PANTHER" id="PTHR43766:SF1">
    <property type="entry name" value="TRYPTOPHAN--TRNA LIGASE, MITOCHONDRIAL"/>
    <property type="match status" value="1"/>
</dbReference>
<dbReference type="FunFam" id="1.10.240.10:FF:000002">
    <property type="entry name" value="Tryptophan--tRNA ligase"/>
    <property type="match status" value="1"/>
</dbReference>
<organism evidence="11 12">
    <name type="scientific">Naematelia encephala</name>
    <dbReference type="NCBI Taxonomy" id="71784"/>
    <lineage>
        <taxon>Eukaryota</taxon>
        <taxon>Fungi</taxon>
        <taxon>Dikarya</taxon>
        <taxon>Basidiomycota</taxon>
        <taxon>Agaricomycotina</taxon>
        <taxon>Tremellomycetes</taxon>
        <taxon>Tremellales</taxon>
        <taxon>Naemateliaceae</taxon>
        <taxon>Naematelia</taxon>
    </lineage>
</organism>
<comment type="caution">
    <text evidence="11">The sequence shown here is derived from an EMBL/GenBank/DDBJ whole genome shotgun (WGS) entry which is preliminary data.</text>
</comment>
<dbReference type="PANTHER" id="PTHR43766">
    <property type="entry name" value="TRYPTOPHAN--TRNA LIGASE, MITOCHONDRIAL"/>
    <property type="match status" value="1"/>
</dbReference>
<proteinExistence type="inferred from homology"/>
<dbReference type="GO" id="GO:0070183">
    <property type="term" value="P:mitochondrial tryptophanyl-tRNA aminoacylation"/>
    <property type="evidence" value="ECO:0007669"/>
    <property type="project" value="TreeGrafter"/>
</dbReference>
<keyword evidence="12" id="KW-1185">Reference proteome</keyword>
<reference evidence="11 12" key="1">
    <citation type="submission" date="2016-07" db="EMBL/GenBank/DDBJ databases">
        <title>Pervasive Adenine N6-methylation of Active Genes in Fungi.</title>
        <authorList>
            <consortium name="DOE Joint Genome Institute"/>
            <person name="Mondo S.J."/>
            <person name="Dannebaum R.O."/>
            <person name="Kuo R.C."/>
            <person name="Labutti K."/>
            <person name="Haridas S."/>
            <person name="Kuo A."/>
            <person name="Salamov A."/>
            <person name="Ahrendt S.R."/>
            <person name="Lipzen A."/>
            <person name="Sullivan W."/>
            <person name="Andreopoulos W.B."/>
            <person name="Clum A."/>
            <person name="Lindquist E."/>
            <person name="Daum C."/>
            <person name="Ramamoorthy G.K."/>
            <person name="Gryganskyi A."/>
            <person name="Culley D."/>
            <person name="Magnuson J.K."/>
            <person name="James T.Y."/>
            <person name="O'Malley M.A."/>
            <person name="Stajich J.E."/>
            <person name="Spatafora J.W."/>
            <person name="Visel A."/>
            <person name="Grigoriev I.V."/>
        </authorList>
    </citation>
    <scope>NUCLEOTIDE SEQUENCE [LARGE SCALE GENOMIC DNA]</scope>
    <source>
        <strain evidence="11 12">68-887.2</strain>
    </source>
</reference>
<evidence type="ECO:0000256" key="9">
    <source>
        <dbReference type="ARBA" id="ARBA00030268"/>
    </source>
</evidence>
<dbReference type="Proteomes" id="UP000193986">
    <property type="component" value="Unassembled WGS sequence"/>
</dbReference>
<keyword evidence="6 10" id="KW-0067">ATP-binding</keyword>
<dbReference type="InterPro" id="IPR001412">
    <property type="entry name" value="aa-tRNA-synth_I_CS"/>
</dbReference>
<evidence type="ECO:0000256" key="5">
    <source>
        <dbReference type="ARBA" id="ARBA00022741"/>
    </source>
</evidence>
<dbReference type="PRINTS" id="PR01039">
    <property type="entry name" value="TRNASYNTHTRP"/>
</dbReference>
<evidence type="ECO:0000256" key="2">
    <source>
        <dbReference type="ARBA" id="ARBA00005594"/>
    </source>
</evidence>
<dbReference type="AlphaFoldDB" id="A0A1Y2B1E6"/>
<dbReference type="NCBIfam" id="TIGR00233">
    <property type="entry name" value="trpS"/>
    <property type="match status" value="1"/>
</dbReference>
<sequence length="386" mass="42576">MRAITSQGIRGGCKACRSAARVTTSAFSSSAVVEKQYSPTIFSGIQPTGIPHLGNYLGLFQPFLELQASSPPTTPIYLSVVGLHAITLPQDPVKLLEDRKNALAALLAAGVDPERTILFFQEDIREHSELAWILNTLTSVGRLQRMTTWKSRLATSRSSTLDQISESDLRLGLLAYPVLQAADVLLYKTTLVPVGEDQLQHLELARDIAQMFNREFGPVFPIPEVQIVPSKRILSLKDPTSKMSKSAPSASSRILLTDPPAMILSKLKSAITDSEPTITFDPISRPGLANLLTIWSSLDDEKQGSRRSPQQLAEYANENKWGMKRLKDEIGEILVDKLSPIGESFEKIRKDESYLSEVAKKGRDRAGEKAQEVMLEVRKVIGLGRI</sequence>
<dbReference type="PROSITE" id="PS00178">
    <property type="entry name" value="AA_TRNA_LIGASE_I"/>
    <property type="match status" value="1"/>
</dbReference>
<dbReference type="InterPro" id="IPR014729">
    <property type="entry name" value="Rossmann-like_a/b/a_fold"/>
</dbReference>
<keyword evidence="4 10" id="KW-0436">Ligase</keyword>
<comment type="subcellular location">
    <subcellularLocation>
        <location evidence="1">Mitochondrion</location>
    </subcellularLocation>
</comment>